<evidence type="ECO:0000313" key="1">
    <source>
        <dbReference type="EMBL" id="KKL92156.1"/>
    </source>
</evidence>
<accession>A0A0F9GNQ5</accession>
<proteinExistence type="predicted"/>
<name>A0A0F9GNQ5_9ZZZZ</name>
<sequence>MSLPKKDRRDAIIYRKDGYTTTVQASAIQDTEELAYAIGFLAHHRLYKMSKVGGVNPEKAQEVAAAFMMAAEAFQVDVIDPLSGVSPKDRISALGGGKVENPFRFI</sequence>
<protein>
    <submittedName>
        <fullName evidence="1">Uncharacterized protein</fullName>
    </submittedName>
</protein>
<organism evidence="1">
    <name type="scientific">marine sediment metagenome</name>
    <dbReference type="NCBI Taxonomy" id="412755"/>
    <lineage>
        <taxon>unclassified sequences</taxon>
        <taxon>metagenomes</taxon>
        <taxon>ecological metagenomes</taxon>
    </lineage>
</organism>
<comment type="caution">
    <text evidence="1">The sequence shown here is derived from an EMBL/GenBank/DDBJ whole genome shotgun (WGS) entry which is preliminary data.</text>
</comment>
<reference evidence="1" key="1">
    <citation type="journal article" date="2015" name="Nature">
        <title>Complex archaea that bridge the gap between prokaryotes and eukaryotes.</title>
        <authorList>
            <person name="Spang A."/>
            <person name="Saw J.H."/>
            <person name="Jorgensen S.L."/>
            <person name="Zaremba-Niedzwiedzka K."/>
            <person name="Martijn J."/>
            <person name="Lind A.E."/>
            <person name="van Eijk R."/>
            <person name="Schleper C."/>
            <person name="Guy L."/>
            <person name="Ettema T.J."/>
        </authorList>
    </citation>
    <scope>NUCLEOTIDE SEQUENCE</scope>
</reference>
<dbReference type="AlphaFoldDB" id="A0A0F9GNQ5"/>
<dbReference type="EMBL" id="LAZR01019543">
    <property type="protein sequence ID" value="KKL92156.1"/>
    <property type="molecule type" value="Genomic_DNA"/>
</dbReference>
<gene>
    <name evidence="1" type="ORF">LCGC14_1887560</name>
</gene>